<comment type="subcellular location">
    <subcellularLocation>
        <location evidence="1">Membrane</location>
        <topology evidence="1">Multi-pass membrane protein</topology>
    </subcellularLocation>
</comment>
<feature type="transmembrane region" description="Helical" evidence="8">
    <location>
        <begin position="12"/>
        <end position="29"/>
    </location>
</feature>
<evidence type="ECO:0000256" key="3">
    <source>
        <dbReference type="ARBA" id="ARBA00022448"/>
    </source>
</evidence>
<evidence type="ECO:0000256" key="6">
    <source>
        <dbReference type="ARBA" id="ARBA00022989"/>
    </source>
</evidence>
<name>A0ABV6LLB5_9BACI</name>
<keyword evidence="5 8" id="KW-0812">Transmembrane</keyword>
<keyword evidence="3" id="KW-0813">Transport</keyword>
<keyword evidence="7 8" id="KW-0472">Membrane</keyword>
<evidence type="ECO:0000256" key="8">
    <source>
        <dbReference type="SAM" id="Phobius"/>
    </source>
</evidence>
<keyword evidence="10" id="KW-1185">Reference proteome</keyword>
<dbReference type="PANTHER" id="PTHR34975">
    <property type="entry name" value="SPORE GERMINATION PROTEIN A2"/>
    <property type="match status" value="1"/>
</dbReference>
<feature type="transmembrane region" description="Helical" evidence="8">
    <location>
        <begin position="82"/>
        <end position="106"/>
    </location>
</feature>
<evidence type="ECO:0000313" key="10">
    <source>
        <dbReference type="Proteomes" id="UP001589836"/>
    </source>
</evidence>
<dbReference type="Proteomes" id="UP001589836">
    <property type="component" value="Unassembled WGS sequence"/>
</dbReference>
<feature type="transmembrane region" description="Helical" evidence="8">
    <location>
        <begin position="41"/>
        <end position="62"/>
    </location>
</feature>
<comment type="caution">
    <text evidence="9">The sequence shown here is derived from an EMBL/GenBank/DDBJ whole genome shotgun (WGS) entry which is preliminary data.</text>
</comment>
<feature type="transmembrane region" description="Helical" evidence="8">
    <location>
        <begin position="269"/>
        <end position="287"/>
    </location>
</feature>
<feature type="transmembrane region" description="Helical" evidence="8">
    <location>
        <begin position="299"/>
        <end position="317"/>
    </location>
</feature>
<evidence type="ECO:0000256" key="2">
    <source>
        <dbReference type="ARBA" id="ARBA00007998"/>
    </source>
</evidence>
<dbReference type="InterPro" id="IPR004761">
    <property type="entry name" value="Spore_GerAB"/>
</dbReference>
<comment type="similarity">
    <text evidence="2">Belongs to the amino acid-polyamine-organocation (APC) superfamily. Spore germination protein (SGP) (TC 2.A.3.9) family.</text>
</comment>
<feature type="transmembrane region" description="Helical" evidence="8">
    <location>
        <begin position="118"/>
        <end position="135"/>
    </location>
</feature>
<evidence type="ECO:0000256" key="4">
    <source>
        <dbReference type="ARBA" id="ARBA00022544"/>
    </source>
</evidence>
<feature type="transmembrane region" description="Helical" evidence="8">
    <location>
        <begin position="147"/>
        <end position="166"/>
    </location>
</feature>
<dbReference type="PANTHER" id="PTHR34975:SF2">
    <property type="entry name" value="SPORE GERMINATION PROTEIN A2"/>
    <property type="match status" value="1"/>
</dbReference>
<gene>
    <name evidence="9" type="ORF">ACFFGV_06305</name>
</gene>
<evidence type="ECO:0000256" key="1">
    <source>
        <dbReference type="ARBA" id="ARBA00004141"/>
    </source>
</evidence>
<keyword evidence="6 8" id="KW-1133">Transmembrane helix</keyword>
<evidence type="ECO:0000313" key="9">
    <source>
        <dbReference type="EMBL" id="MFC0523206.1"/>
    </source>
</evidence>
<dbReference type="RefSeq" id="WP_377345747.1">
    <property type="nucleotide sequence ID" value="NZ_JBHLTP010000003.1"/>
</dbReference>
<accession>A0ABV6LLB5</accession>
<protein>
    <submittedName>
        <fullName evidence="9">GerAB/ArcD/ProY family transporter</fullName>
    </submittedName>
</protein>
<feature type="transmembrane region" description="Helical" evidence="8">
    <location>
        <begin position="216"/>
        <end position="241"/>
    </location>
</feature>
<proteinExistence type="inferred from homology"/>
<dbReference type="EMBL" id="JBHLTP010000003">
    <property type="protein sequence ID" value="MFC0523206.1"/>
    <property type="molecule type" value="Genomic_DNA"/>
</dbReference>
<feature type="transmembrane region" description="Helical" evidence="8">
    <location>
        <begin position="186"/>
        <end position="204"/>
    </location>
</feature>
<dbReference type="Pfam" id="PF03845">
    <property type="entry name" value="Spore_permease"/>
    <property type="match status" value="1"/>
</dbReference>
<feature type="transmembrane region" description="Helical" evidence="8">
    <location>
        <begin position="329"/>
        <end position="354"/>
    </location>
</feature>
<reference evidence="9 10" key="1">
    <citation type="submission" date="2024-09" db="EMBL/GenBank/DDBJ databases">
        <authorList>
            <person name="Sun Q."/>
            <person name="Mori K."/>
        </authorList>
    </citation>
    <scope>NUCLEOTIDE SEQUENCE [LARGE SCALE GENOMIC DNA]</scope>
    <source>
        <strain evidence="9 10">NCAIM B.02529</strain>
    </source>
</reference>
<evidence type="ECO:0000256" key="7">
    <source>
        <dbReference type="ARBA" id="ARBA00023136"/>
    </source>
</evidence>
<sequence>MVRKETIHPFHLFVLVYMIQSGVTLFSLPRMVGEAYGMNGWLVLFIHYGIASFNIYLIYLVYKKGEGNSPFQLLEKALPKWLYAPFYCFLVIMWGIIAITIVRQYIYILQIFSFPSTSSNWFIVLMLLLVFVFVIQGFYRISLITTLLFYFSFWLLLIGIPIFSAWDIQNMTKFFLVGATDSTVRSTLEVYTGFLGYELVLLWFPYLAKERKNFKAIWLGHSFTFFVYLYACIVAFGFYSFTQLLDNLFPTLIAFQHIELPFLSRFDSLIYAGFLAKVMVTVSLYFWASVHMAKRLMPASNTVWILLAILIVSYVGSLRLDNIRKTVEVLGIASIFDIATAFLLPVLFLIFIAIQKRNKNRR</sequence>
<evidence type="ECO:0000256" key="5">
    <source>
        <dbReference type="ARBA" id="ARBA00022692"/>
    </source>
</evidence>
<keyword evidence="4" id="KW-0309">Germination</keyword>
<organism evidence="9 10">
    <name type="scientific">Pontibacillus salicampi</name>
    <dbReference type="NCBI Taxonomy" id="1449801"/>
    <lineage>
        <taxon>Bacteria</taxon>
        <taxon>Bacillati</taxon>
        <taxon>Bacillota</taxon>
        <taxon>Bacilli</taxon>
        <taxon>Bacillales</taxon>
        <taxon>Bacillaceae</taxon>
        <taxon>Pontibacillus</taxon>
    </lineage>
</organism>